<feature type="region of interest" description="Disordered" evidence="1">
    <location>
        <begin position="97"/>
        <end position="127"/>
    </location>
</feature>
<feature type="compositionally biased region" description="Basic and acidic residues" evidence="1">
    <location>
        <begin position="14"/>
        <end position="23"/>
    </location>
</feature>
<dbReference type="HOGENOM" id="CLU_139203_0_0_11"/>
<evidence type="ECO:0000313" key="2">
    <source>
        <dbReference type="EMBL" id="EFL33297.1"/>
    </source>
</evidence>
<dbReference type="STRING" id="591159.SSQG_03815"/>
<reference evidence="3" key="1">
    <citation type="submission" date="2009-02" db="EMBL/GenBank/DDBJ databases">
        <title>Annotation of Streptomyces viridochromogenes strain DSM 40736.</title>
        <authorList>
            <consortium name="The Broad Institute Genome Sequencing Platform"/>
            <consortium name="Broad Institute Microbial Sequencing Center"/>
            <person name="Fischbach M."/>
            <person name="Godfrey P."/>
            <person name="Ward D."/>
            <person name="Young S."/>
            <person name="Zeng Q."/>
            <person name="Koehrsen M."/>
            <person name="Alvarado L."/>
            <person name="Berlin A.M."/>
            <person name="Bochicchio J."/>
            <person name="Borenstein D."/>
            <person name="Chapman S.B."/>
            <person name="Chen Z."/>
            <person name="Engels R."/>
            <person name="Freedman E."/>
            <person name="Gellesch M."/>
            <person name="Goldberg J."/>
            <person name="Griggs A."/>
            <person name="Gujja S."/>
            <person name="Heilman E.R."/>
            <person name="Heiman D.I."/>
            <person name="Hepburn T.A."/>
            <person name="Howarth C."/>
            <person name="Jen D."/>
            <person name="Larson L."/>
            <person name="Lewis B."/>
            <person name="Mehta T."/>
            <person name="Park D."/>
            <person name="Pearson M."/>
            <person name="Richards J."/>
            <person name="Roberts A."/>
            <person name="Saif S."/>
            <person name="Shea T.D."/>
            <person name="Shenoy N."/>
            <person name="Sisk P."/>
            <person name="Stolte C."/>
            <person name="Sykes S.N."/>
            <person name="Thomson T."/>
            <person name="Walk T."/>
            <person name="White J."/>
            <person name="Yandava C."/>
            <person name="Straight P."/>
            <person name="Clardy J."/>
            <person name="Hung D."/>
            <person name="Kolter R."/>
            <person name="Mekalanos J."/>
            <person name="Walker S."/>
            <person name="Walsh C.T."/>
            <person name="Wieland-Brown L.C."/>
            <person name="Haas B."/>
            <person name="Nusbaum C."/>
            <person name="Birren B."/>
        </authorList>
    </citation>
    <scope>NUCLEOTIDE SEQUENCE [LARGE SCALE GENOMIC DNA]</scope>
    <source>
        <strain evidence="3">DSM 40736 / JCM 4977 / BCRC 1201 / Tue 494</strain>
    </source>
</reference>
<organism evidence="2 3">
    <name type="scientific">Streptomyces viridochromogenes (strain DSM 40736 / JCM 4977 / BCRC 1201 / Tue 494)</name>
    <dbReference type="NCBI Taxonomy" id="591159"/>
    <lineage>
        <taxon>Bacteria</taxon>
        <taxon>Bacillati</taxon>
        <taxon>Actinomycetota</taxon>
        <taxon>Actinomycetes</taxon>
        <taxon>Kitasatosporales</taxon>
        <taxon>Streptomycetaceae</taxon>
        <taxon>Streptomyces</taxon>
    </lineage>
</organism>
<dbReference type="eggNOG" id="ENOG5031KD7">
    <property type="taxonomic scope" value="Bacteria"/>
</dbReference>
<feature type="region of interest" description="Disordered" evidence="1">
    <location>
        <begin position="1"/>
        <end position="40"/>
    </location>
</feature>
<sequence length="183" mass="20177">MVGPPCPGPARLTAPERRTDNRRTGVSAVENRPESPRPQGTLRWVAMVHRPADGSWRTAAESPHRSPVLYALGEMAHTLRARGEDVTFALWGPRDGEWHLHDTPQRQATSPRPGTDPAPTGEPTSLTERMTGRRHQVLMAGLTKAGLYDLSPEDETTVQTLVQQLDESTVRHVARWLATAGSR</sequence>
<protein>
    <submittedName>
        <fullName evidence="2">Predicted protein</fullName>
    </submittedName>
</protein>
<dbReference type="AlphaFoldDB" id="D9WZT9"/>
<accession>D9WZT9</accession>
<dbReference type="EMBL" id="GG657757">
    <property type="protein sequence ID" value="EFL33297.1"/>
    <property type="molecule type" value="Genomic_DNA"/>
</dbReference>
<name>D9WZT9_STRVT</name>
<keyword evidence="3" id="KW-1185">Reference proteome</keyword>
<proteinExistence type="predicted"/>
<dbReference type="Proteomes" id="UP000004184">
    <property type="component" value="Unassembled WGS sequence"/>
</dbReference>
<evidence type="ECO:0000313" key="3">
    <source>
        <dbReference type="Proteomes" id="UP000004184"/>
    </source>
</evidence>
<gene>
    <name evidence="2" type="ORF">SSQG_03815</name>
</gene>
<evidence type="ECO:0000256" key="1">
    <source>
        <dbReference type="SAM" id="MobiDB-lite"/>
    </source>
</evidence>